<dbReference type="Proteomes" id="UP000093898">
    <property type="component" value="Unassembled WGS sequence"/>
</dbReference>
<proteinExistence type="predicted"/>
<feature type="chain" id="PRO_5008323503" description="Lactococcin 972 family bacteriocin" evidence="1">
    <location>
        <begin position="31"/>
        <end position="108"/>
    </location>
</feature>
<dbReference type="STRING" id="56689.GCA_001291445_04428"/>
<gene>
    <name evidence="2" type="ORF">A5630_21725</name>
</gene>
<evidence type="ECO:0000313" key="3">
    <source>
        <dbReference type="Proteomes" id="UP000093898"/>
    </source>
</evidence>
<dbReference type="EMBL" id="LZLC01000111">
    <property type="protein sequence ID" value="OBJ42082.1"/>
    <property type="molecule type" value="Genomic_DNA"/>
</dbReference>
<reference evidence="2 3" key="1">
    <citation type="submission" date="2016-06" db="EMBL/GenBank/DDBJ databases">
        <authorList>
            <person name="Kjaerup R.B."/>
            <person name="Dalgaard T.S."/>
            <person name="Juul-Madsen H.R."/>
        </authorList>
    </citation>
    <scope>NUCLEOTIDE SEQUENCE [LARGE SCALE GENOMIC DNA]</scope>
    <source>
        <strain evidence="2 3">1127319.6</strain>
    </source>
</reference>
<organism evidence="2 3">
    <name type="scientific">Mycolicibacterium mucogenicum</name>
    <name type="common">Mycobacterium mucogenicum</name>
    <dbReference type="NCBI Taxonomy" id="56689"/>
    <lineage>
        <taxon>Bacteria</taxon>
        <taxon>Bacillati</taxon>
        <taxon>Actinomycetota</taxon>
        <taxon>Actinomycetes</taxon>
        <taxon>Mycobacteriales</taxon>
        <taxon>Mycobacteriaceae</taxon>
        <taxon>Mycolicibacterium</taxon>
    </lineage>
</organism>
<sequence length="108" mass="11399">MATKLKKFVAGIAAAAAVPVALAGAGTAHANPLGVNPVPHYGGIWIGWSGGSGGTWCTYTSDWFTTRAYQNSAGEAGFFVPGIPLNRFWDINVNCDNGDTGFYPAYYY</sequence>
<accession>A0A1A3H1B4</accession>
<evidence type="ECO:0000256" key="1">
    <source>
        <dbReference type="SAM" id="SignalP"/>
    </source>
</evidence>
<dbReference type="AlphaFoldDB" id="A0A1A3H1B4"/>
<evidence type="ECO:0000313" key="2">
    <source>
        <dbReference type="EMBL" id="OBJ42082.1"/>
    </source>
</evidence>
<feature type="signal peptide" evidence="1">
    <location>
        <begin position="1"/>
        <end position="30"/>
    </location>
</feature>
<dbReference type="OrthoDB" id="4640323at2"/>
<keyword evidence="1" id="KW-0732">Signal</keyword>
<evidence type="ECO:0008006" key="4">
    <source>
        <dbReference type="Google" id="ProtNLM"/>
    </source>
</evidence>
<protein>
    <recommendedName>
        <fullName evidence="4">Lactococcin 972 family bacteriocin</fullName>
    </recommendedName>
</protein>
<dbReference type="RefSeq" id="WP_064981178.1">
    <property type="nucleotide sequence ID" value="NZ_JAPMJT010000001.1"/>
</dbReference>
<name>A0A1A3H1B4_MYCMU</name>
<comment type="caution">
    <text evidence="2">The sequence shown here is derived from an EMBL/GenBank/DDBJ whole genome shotgun (WGS) entry which is preliminary data.</text>
</comment>